<protein>
    <submittedName>
        <fullName evidence="2">Uncharacterized protein</fullName>
    </submittedName>
</protein>
<dbReference type="Proteomes" id="UP001215280">
    <property type="component" value="Unassembled WGS sequence"/>
</dbReference>
<organism evidence="2 3">
    <name type="scientific">Mycena maculata</name>
    <dbReference type="NCBI Taxonomy" id="230809"/>
    <lineage>
        <taxon>Eukaryota</taxon>
        <taxon>Fungi</taxon>
        <taxon>Dikarya</taxon>
        <taxon>Basidiomycota</taxon>
        <taxon>Agaricomycotina</taxon>
        <taxon>Agaricomycetes</taxon>
        <taxon>Agaricomycetidae</taxon>
        <taxon>Agaricales</taxon>
        <taxon>Marasmiineae</taxon>
        <taxon>Mycenaceae</taxon>
        <taxon>Mycena</taxon>
    </lineage>
</organism>
<proteinExistence type="predicted"/>
<dbReference type="AlphaFoldDB" id="A0AAD7NPK4"/>
<reference evidence="2" key="1">
    <citation type="submission" date="2023-03" db="EMBL/GenBank/DDBJ databases">
        <title>Massive genome expansion in bonnet fungi (Mycena s.s.) driven by repeated elements and novel gene families across ecological guilds.</title>
        <authorList>
            <consortium name="Lawrence Berkeley National Laboratory"/>
            <person name="Harder C.B."/>
            <person name="Miyauchi S."/>
            <person name="Viragh M."/>
            <person name="Kuo A."/>
            <person name="Thoen E."/>
            <person name="Andreopoulos B."/>
            <person name="Lu D."/>
            <person name="Skrede I."/>
            <person name="Drula E."/>
            <person name="Henrissat B."/>
            <person name="Morin E."/>
            <person name="Kohler A."/>
            <person name="Barry K."/>
            <person name="LaButti K."/>
            <person name="Morin E."/>
            <person name="Salamov A."/>
            <person name="Lipzen A."/>
            <person name="Mereny Z."/>
            <person name="Hegedus B."/>
            <person name="Baldrian P."/>
            <person name="Stursova M."/>
            <person name="Weitz H."/>
            <person name="Taylor A."/>
            <person name="Grigoriev I.V."/>
            <person name="Nagy L.G."/>
            <person name="Martin F."/>
            <person name="Kauserud H."/>
        </authorList>
    </citation>
    <scope>NUCLEOTIDE SEQUENCE</scope>
    <source>
        <strain evidence="2">CBHHK188m</strain>
    </source>
</reference>
<sequence length="205" mass="22765">MIAVPNGRALELDVEKTGAASDDHEVTEDGLTADRFDLQLPAHLIISVEFLIDISQYLGSEWFGPEAAQLAALAKANSRIGYLSDSHRMSQEHFSMHGREIGNLTKQNQQLFGQRTRIYFECSRANEDLAQLRSECANLRAEKKIWEHKAIQSFFLALDDPDFISCSNEVLGVDHATQDKLIQLLSDDSVEVLSAALFALGTSLV</sequence>
<gene>
    <name evidence="2" type="ORF">DFH07DRAFT_1005765</name>
</gene>
<name>A0AAD7NPK4_9AGAR</name>
<feature type="coiled-coil region" evidence="1">
    <location>
        <begin position="122"/>
        <end position="149"/>
    </location>
</feature>
<dbReference type="EMBL" id="JARJLG010000025">
    <property type="protein sequence ID" value="KAJ7769627.1"/>
    <property type="molecule type" value="Genomic_DNA"/>
</dbReference>
<comment type="caution">
    <text evidence="2">The sequence shown here is derived from an EMBL/GenBank/DDBJ whole genome shotgun (WGS) entry which is preliminary data.</text>
</comment>
<evidence type="ECO:0000313" key="2">
    <source>
        <dbReference type="EMBL" id="KAJ7769627.1"/>
    </source>
</evidence>
<keyword evidence="3" id="KW-1185">Reference proteome</keyword>
<evidence type="ECO:0000256" key="1">
    <source>
        <dbReference type="SAM" id="Coils"/>
    </source>
</evidence>
<evidence type="ECO:0000313" key="3">
    <source>
        <dbReference type="Proteomes" id="UP001215280"/>
    </source>
</evidence>
<accession>A0AAD7NPK4</accession>
<keyword evidence="1" id="KW-0175">Coiled coil</keyword>